<name>A0A482XU09_LAOST</name>
<dbReference type="SUPFAM" id="SSF144232">
    <property type="entry name" value="HIT/MYND zinc finger-like"/>
    <property type="match status" value="1"/>
</dbReference>
<dbReference type="SUPFAM" id="SSF82199">
    <property type="entry name" value="SET domain"/>
    <property type="match status" value="1"/>
</dbReference>
<gene>
    <name evidence="7" type="ORF">LSTR_LSTR008350</name>
</gene>
<dbReference type="AlphaFoldDB" id="A0A482XU09"/>
<keyword evidence="8" id="KW-1185">Reference proteome</keyword>
<feature type="domain" description="MYND-type" evidence="6">
    <location>
        <begin position="14"/>
        <end position="50"/>
    </location>
</feature>
<evidence type="ECO:0000259" key="6">
    <source>
        <dbReference type="PROSITE" id="PS50865"/>
    </source>
</evidence>
<evidence type="ECO:0000313" key="7">
    <source>
        <dbReference type="EMBL" id="RZF49064.1"/>
    </source>
</evidence>
<dbReference type="GO" id="GO:0008170">
    <property type="term" value="F:N-methyltransferase activity"/>
    <property type="evidence" value="ECO:0007669"/>
    <property type="project" value="UniProtKB-ARBA"/>
</dbReference>
<protein>
    <recommendedName>
        <fullName evidence="9">MYND-type domain-containing protein</fullName>
    </recommendedName>
</protein>
<dbReference type="InterPro" id="IPR002893">
    <property type="entry name" value="Znf_MYND"/>
</dbReference>
<evidence type="ECO:0000256" key="4">
    <source>
        <dbReference type="PROSITE-ProRule" id="PRU00134"/>
    </source>
</evidence>
<evidence type="ECO:0000313" key="8">
    <source>
        <dbReference type="Proteomes" id="UP000291343"/>
    </source>
</evidence>
<dbReference type="Gene3D" id="2.170.270.10">
    <property type="entry name" value="SET domain"/>
    <property type="match status" value="1"/>
</dbReference>
<dbReference type="GO" id="GO:0008270">
    <property type="term" value="F:zinc ion binding"/>
    <property type="evidence" value="ECO:0007669"/>
    <property type="project" value="UniProtKB-KW"/>
</dbReference>
<accession>A0A482XU09</accession>
<reference evidence="7 8" key="1">
    <citation type="journal article" date="2017" name="Gigascience">
        <title>Genome sequence of the small brown planthopper, Laodelphax striatellus.</title>
        <authorList>
            <person name="Zhu J."/>
            <person name="Jiang F."/>
            <person name="Wang X."/>
            <person name="Yang P."/>
            <person name="Bao Y."/>
            <person name="Zhao W."/>
            <person name="Wang W."/>
            <person name="Lu H."/>
            <person name="Wang Q."/>
            <person name="Cui N."/>
            <person name="Li J."/>
            <person name="Chen X."/>
            <person name="Luo L."/>
            <person name="Yu J."/>
            <person name="Kang L."/>
            <person name="Cui F."/>
        </authorList>
    </citation>
    <scope>NUCLEOTIDE SEQUENCE [LARGE SCALE GENOMIC DNA]</scope>
    <source>
        <strain evidence="7">Lst14</strain>
    </source>
</reference>
<dbReference type="PROSITE" id="PS50280">
    <property type="entry name" value="SET"/>
    <property type="match status" value="1"/>
</dbReference>
<dbReference type="InterPro" id="IPR046341">
    <property type="entry name" value="SET_dom_sf"/>
</dbReference>
<dbReference type="STRING" id="195883.A0A482XU09"/>
<dbReference type="Gene3D" id="6.10.140.2220">
    <property type="match status" value="2"/>
</dbReference>
<dbReference type="CDD" id="cd20071">
    <property type="entry name" value="SET_SMYD"/>
    <property type="match status" value="1"/>
</dbReference>
<dbReference type="OrthoDB" id="3174329at2759"/>
<evidence type="ECO:0000256" key="3">
    <source>
        <dbReference type="ARBA" id="ARBA00022833"/>
    </source>
</evidence>
<dbReference type="PANTHER" id="PTHR46455:SF2">
    <property type="entry name" value="AT24727P"/>
    <property type="match status" value="1"/>
</dbReference>
<keyword evidence="3" id="KW-0862">Zinc</keyword>
<dbReference type="InterPro" id="IPR001214">
    <property type="entry name" value="SET_dom"/>
</dbReference>
<dbReference type="Pfam" id="PF01753">
    <property type="entry name" value="zf-MYND"/>
    <property type="match status" value="1"/>
</dbReference>
<evidence type="ECO:0008006" key="9">
    <source>
        <dbReference type="Google" id="ProtNLM"/>
    </source>
</evidence>
<dbReference type="GO" id="GO:0008757">
    <property type="term" value="F:S-adenosylmethionine-dependent methyltransferase activity"/>
    <property type="evidence" value="ECO:0007669"/>
    <property type="project" value="UniProtKB-ARBA"/>
</dbReference>
<organism evidence="7 8">
    <name type="scientific">Laodelphax striatellus</name>
    <name type="common">Small brown planthopper</name>
    <name type="synonym">Delphax striatella</name>
    <dbReference type="NCBI Taxonomy" id="195883"/>
    <lineage>
        <taxon>Eukaryota</taxon>
        <taxon>Metazoa</taxon>
        <taxon>Ecdysozoa</taxon>
        <taxon>Arthropoda</taxon>
        <taxon>Hexapoda</taxon>
        <taxon>Insecta</taxon>
        <taxon>Pterygota</taxon>
        <taxon>Neoptera</taxon>
        <taxon>Paraneoptera</taxon>
        <taxon>Hemiptera</taxon>
        <taxon>Auchenorrhyncha</taxon>
        <taxon>Fulgoroidea</taxon>
        <taxon>Delphacidae</taxon>
        <taxon>Criomorphinae</taxon>
        <taxon>Laodelphax</taxon>
    </lineage>
</organism>
<keyword evidence="1" id="KW-0479">Metal-binding</keyword>
<dbReference type="PROSITE" id="PS01360">
    <property type="entry name" value="ZF_MYND_1"/>
    <property type="match status" value="1"/>
</dbReference>
<dbReference type="InParanoid" id="A0A482XU09"/>
<sequence>MVNLTEITDESTICIVCKSYAPHSCGGCKQVHYCNKLHQKEHWKQHKSECRAFEVKSNEEVGRYLVASRDLNGGEKILVENPVAFGPKHVDPTPVCLGCYKPPHSVARCLKCFWPVCDPKCPGLTDPNHHGAECLVLSLNRCLALQPSGFRYEIITPLRCLLLQKRNKKKWQQIINMEAHTNKRGVSTDVYKFFEERVVSHLTDQYLSKLEEGALPHCSKDVIHRICGILDVNGVEIMAGGDIELIALYPTMYLMEHNCVPNTAYYFDPDFRVVVKPSIKISKGEHLSTTYTHVLWGTDNRREHLKENKYFSCKCTRCKDRTELGTYISALKCHGLPGQSEFCGGWQLPEDPLHEKSNWTCDKCSATLSYDEAKNLVNMLAMEVEKIVQDRPSVEKIIEFLNKLEQLLHPHHFHCYEVKHLLIQLYGHQDGFSHNDLTMEQINQKIDICRDLLSINKILDPGYSRLSLYTAVLMYELHLALTELQSRGKQSDNLTDEAKQLVEETIKILEHEPANSPGSELRTIAIISLDKLKKV</sequence>
<dbReference type="EMBL" id="QKKF02000377">
    <property type="protein sequence ID" value="RZF49064.1"/>
    <property type="molecule type" value="Genomic_DNA"/>
</dbReference>
<dbReference type="Proteomes" id="UP000291343">
    <property type="component" value="Unassembled WGS sequence"/>
</dbReference>
<dbReference type="GO" id="GO:0008276">
    <property type="term" value="F:protein methyltransferase activity"/>
    <property type="evidence" value="ECO:0007669"/>
    <property type="project" value="UniProtKB-ARBA"/>
</dbReference>
<proteinExistence type="predicted"/>
<feature type="domain" description="SET" evidence="5">
    <location>
        <begin position="51"/>
        <end position="292"/>
    </location>
</feature>
<dbReference type="PROSITE" id="PS50865">
    <property type="entry name" value="ZF_MYND_2"/>
    <property type="match status" value="1"/>
</dbReference>
<keyword evidence="2 4" id="KW-0863">Zinc-finger</keyword>
<evidence type="ECO:0000256" key="2">
    <source>
        <dbReference type="ARBA" id="ARBA00022771"/>
    </source>
</evidence>
<evidence type="ECO:0000259" key="5">
    <source>
        <dbReference type="PROSITE" id="PS50280"/>
    </source>
</evidence>
<comment type="caution">
    <text evidence="7">The sequence shown here is derived from an EMBL/GenBank/DDBJ whole genome shotgun (WGS) entry which is preliminary data.</text>
</comment>
<dbReference type="Gene3D" id="1.10.220.160">
    <property type="match status" value="1"/>
</dbReference>
<evidence type="ECO:0000256" key="1">
    <source>
        <dbReference type="ARBA" id="ARBA00022723"/>
    </source>
</evidence>
<dbReference type="InterPro" id="IPR053010">
    <property type="entry name" value="SET_SmydA-8"/>
</dbReference>
<dbReference type="PANTHER" id="PTHR46455">
    <property type="entry name" value="SET AND MYND DOMAIN CONTAINING, ARTHROPOD-SPECIFIC, MEMBER 4, ISOFORM A"/>
    <property type="match status" value="1"/>
</dbReference>